<keyword evidence="3" id="KW-1185">Reference proteome</keyword>
<comment type="caution">
    <text evidence="2">The sequence shown here is derived from an EMBL/GenBank/DDBJ whole genome shotgun (WGS) entry which is preliminary data.</text>
</comment>
<dbReference type="SUPFAM" id="SSF56672">
    <property type="entry name" value="DNA/RNA polymerases"/>
    <property type="match status" value="1"/>
</dbReference>
<dbReference type="CDD" id="cd09272">
    <property type="entry name" value="RNase_HI_RT_Ty1"/>
    <property type="match status" value="1"/>
</dbReference>
<proteinExistence type="predicted"/>
<dbReference type="Proteomes" id="UP000829196">
    <property type="component" value="Unassembled WGS sequence"/>
</dbReference>
<feature type="domain" description="Reverse transcriptase Ty1/copia-type" evidence="1">
    <location>
        <begin position="1"/>
        <end position="144"/>
    </location>
</feature>
<protein>
    <recommendedName>
        <fullName evidence="1">Reverse transcriptase Ty1/copia-type domain-containing protein</fullName>
    </recommendedName>
</protein>
<organism evidence="2 3">
    <name type="scientific">Dendrobium nobile</name>
    <name type="common">Orchid</name>
    <dbReference type="NCBI Taxonomy" id="94219"/>
    <lineage>
        <taxon>Eukaryota</taxon>
        <taxon>Viridiplantae</taxon>
        <taxon>Streptophyta</taxon>
        <taxon>Embryophyta</taxon>
        <taxon>Tracheophyta</taxon>
        <taxon>Spermatophyta</taxon>
        <taxon>Magnoliopsida</taxon>
        <taxon>Liliopsida</taxon>
        <taxon>Asparagales</taxon>
        <taxon>Orchidaceae</taxon>
        <taxon>Epidendroideae</taxon>
        <taxon>Malaxideae</taxon>
        <taxon>Dendrobiinae</taxon>
        <taxon>Dendrobium</taxon>
    </lineage>
</organism>
<dbReference type="InterPro" id="IPR043502">
    <property type="entry name" value="DNA/RNA_pol_sf"/>
</dbReference>
<dbReference type="EMBL" id="JAGYWB010000010">
    <property type="protein sequence ID" value="KAI0507666.1"/>
    <property type="molecule type" value="Genomic_DNA"/>
</dbReference>
<dbReference type="PANTHER" id="PTHR11439:SF463">
    <property type="entry name" value="REVERSE TRANSCRIPTASE TY1_COPIA-TYPE DOMAIN-CONTAINING PROTEIN"/>
    <property type="match status" value="1"/>
</dbReference>
<dbReference type="PANTHER" id="PTHR11439">
    <property type="entry name" value="GAG-POL-RELATED RETROTRANSPOSON"/>
    <property type="match status" value="1"/>
</dbReference>
<evidence type="ECO:0000259" key="1">
    <source>
        <dbReference type="Pfam" id="PF07727"/>
    </source>
</evidence>
<dbReference type="Pfam" id="PF07727">
    <property type="entry name" value="RVT_2"/>
    <property type="match status" value="1"/>
</dbReference>
<dbReference type="InterPro" id="IPR013103">
    <property type="entry name" value="RVT_2"/>
</dbReference>
<dbReference type="OrthoDB" id="414945at2759"/>
<evidence type="ECO:0000313" key="3">
    <source>
        <dbReference type="Proteomes" id="UP000829196"/>
    </source>
</evidence>
<dbReference type="AlphaFoldDB" id="A0A8T3BB72"/>
<evidence type="ECO:0000313" key="2">
    <source>
        <dbReference type="EMBL" id="KAI0507666.1"/>
    </source>
</evidence>
<accession>A0A8T3BB72</accession>
<gene>
    <name evidence="2" type="ORF">KFK09_013793</name>
</gene>
<name>A0A8T3BB72_DENNO</name>
<sequence length="392" mass="44284">MRQPKGFEDSLHPNLVCLLRKAIYGLRWAPRQWYTTFSSYLIQLGFQHSKSDPSLLTLRKGHTQIYLLVYVEDILITGNDESAISTFLDKLNATFSLKHLGTANHFLGIKIQQLPDKYFLSQHAYALSIIKQANLLNCNPTANPSCTKMPAAIPTDNKLGDPSLYRKLTGALQYLTITRPDIAYAVNNLSQHIHDPQPIHIYLLKRLIRYIKGSANLGLSITKSDLRLQTFSDADWASDPITRKSTTGYCTFLGSTLVSWAVKKQTTVSRSSTESEYRALAAATADTIWLKRLLHDFHNDHEQPIDLHSDNTSAIALANNPVFHARTKHIKIDHRFVRENISSNHIRLLPIKTVDQIADLLTKPLSTTRFRLLRDKLTISADLFVCGGLLEK</sequence>
<reference evidence="2" key="1">
    <citation type="journal article" date="2022" name="Front. Genet.">
        <title>Chromosome-Scale Assembly of the Dendrobium nobile Genome Provides Insights Into the Molecular Mechanism of the Biosynthesis of the Medicinal Active Ingredient of Dendrobium.</title>
        <authorList>
            <person name="Xu Q."/>
            <person name="Niu S.-C."/>
            <person name="Li K.-L."/>
            <person name="Zheng P.-J."/>
            <person name="Zhang X.-J."/>
            <person name="Jia Y."/>
            <person name="Liu Y."/>
            <person name="Niu Y.-X."/>
            <person name="Yu L.-H."/>
            <person name="Chen D.-F."/>
            <person name="Zhang G.-Q."/>
        </authorList>
    </citation>
    <scope>NUCLEOTIDE SEQUENCE</scope>
    <source>
        <tissue evidence="2">Leaf</tissue>
    </source>
</reference>